<organism evidence="1 2">
    <name type="scientific">Rhizobium rhododendri</name>
    <dbReference type="NCBI Taxonomy" id="2506430"/>
    <lineage>
        <taxon>Bacteria</taxon>
        <taxon>Pseudomonadati</taxon>
        <taxon>Pseudomonadota</taxon>
        <taxon>Alphaproteobacteria</taxon>
        <taxon>Hyphomicrobiales</taxon>
        <taxon>Rhizobiaceae</taxon>
        <taxon>Rhizobium/Agrobacterium group</taxon>
        <taxon>Rhizobium</taxon>
    </lineage>
</organism>
<reference evidence="1 2" key="1">
    <citation type="journal article" date="2019" name="Phytopathology">
        <title>A Novel Group of Rhizobium tumorigenes-Like Agrobacteria Associated with Crown Gall Disease of Rhododendron and Blueberry.</title>
        <authorList>
            <person name="Kuzmanovic N."/>
            <person name="Behrens P."/>
            <person name="Idczak E."/>
            <person name="Wagner S."/>
            <person name="Gotz M."/>
            <person name="Sproer C."/>
            <person name="Bunk B."/>
            <person name="Overmann J."/>
            <person name="Smalla K."/>
        </authorList>
    </citation>
    <scope>NUCLEOTIDE SEQUENCE [LARGE SCALE GENOMIC DNA]</scope>
    <source>
        <strain evidence="2">rho-6.2</strain>
    </source>
</reference>
<geneLocation type="plasmid" evidence="1 2">
    <name>unnamed1</name>
</geneLocation>
<dbReference type="EMBL" id="CP117268">
    <property type="protein sequence ID" value="WFS25177.1"/>
    <property type="molecule type" value="Genomic_DNA"/>
</dbReference>
<sequence>MTQKRINDLSADQAERLHQDWVRALNGREPTPEQTTKVEALWQRSLAQVVYDPEQMIDDEADL</sequence>
<keyword evidence="1" id="KW-0614">Plasmid</keyword>
<keyword evidence="2" id="KW-1185">Reference proteome</keyword>
<evidence type="ECO:0000313" key="1">
    <source>
        <dbReference type="EMBL" id="WFS25177.1"/>
    </source>
</evidence>
<reference evidence="1 2" key="2">
    <citation type="journal article" date="2023" name="MicrobiologyOpen">
        <title>Genomics of the tumorigenes clade of the family Rhizobiaceae and description of Rhizobium rhododendri sp. nov.</title>
        <authorList>
            <person name="Kuzmanovic N."/>
            <person name="diCenzo G.C."/>
            <person name="Bunk B."/>
            <person name="Sproeer C."/>
            <person name="Fruehling A."/>
            <person name="Neumann-Schaal M."/>
            <person name="Overmann J."/>
            <person name="Smalla K."/>
        </authorList>
    </citation>
    <scope>NUCLEOTIDE SEQUENCE [LARGE SCALE GENOMIC DNA]</scope>
    <source>
        <strain evidence="2">rho-6.2</strain>
        <plasmid evidence="1 2">unnamed1</plasmid>
    </source>
</reference>
<name>A0ABY8IPR4_9HYPH</name>
<dbReference type="Proteomes" id="UP000318939">
    <property type="component" value="Plasmid unnamed1"/>
</dbReference>
<accession>A0ABY8IPR4</accession>
<proteinExistence type="predicted"/>
<evidence type="ECO:0000313" key="2">
    <source>
        <dbReference type="Proteomes" id="UP000318939"/>
    </source>
</evidence>
<gene>
    <name evidence="1" type="ORF">PR018_23195</name>
</gene>
<protein>
    <submittedName>
        <fullName evidence="1">Uncharacterized protein</fullName>
    </submittedName>
</protein>
<dbReference type="RefSeq" id="WP_142832075.1">
    <property type="nucleotide sequence ID" value="NZ_CP117268.1"/>
</dbReference>